<feature type="binding site" evidence="3">
    <location>
        <position position="20"/>
    </location>
    <ligand>
        <name>ATP</name>
        <dbReference type="ChEBI" id="CHEBI:30616"/>
        <label>2</label>
    </ligand>
</feature>
<dbReference type="GeneID" id="984275"/>
<sequence length="248" mass="28949">MEDYTLREREQEIYNRQVIKRPFDPDSYLTADLHLYLKNGKTLTIHIERNLFFSHEFTWEEICRGAYREHYLSNSGPGKCDTQEYIDGLVADNGGRSTHNSSYLEPVAFQLTLLGNFDLGSIHLRIGDYLGFRDGQRFPCKETIHGRRDTIGPFMQGMSGKWAKEDYIHTYSGRFDCKTSRHPSIFLAFMRANQDGHSSFAPENMRNALLYSGDKSPRYILMDNEHTLINNFIIPRCLPYRDQYGKDY</sequence>
<dbReference type="GO" id="GO:0005524">
    <property type="term" value="F:ATP binding"/>
    <property type="evidence" value="ECO:0007669"/>
    <property type="project" value="UniProtKB-KW"/>
</dbReference>
<feature type="binding site" evidence="3">
    <location>
        <position position="23"/>
    </location>
    <ligand>
        <name>ATP</name>
        <dbReference type="ChEBI" id="CHEBI:30616"/>
        <label>2</label>
    </ligand>
</feature>
<keyword evidence="3" id="KW-0067">ATP-binding</keyword>
<keyword evidence="3" id="KW-0002">3D-structure</keyword>
<dbReference type="PDB" id="5A98">
    <property type="method" value="X-ray"/>
    <property type="resolution" value="1.82 A"/>
    <property type="chains" value="A=1-248"/>
</dbReference>
<evidence type="ECO:0000313" key="1">
    <source>
        <dbReference type="EMBL" id="AAF99341.1"/>
    </source>
</evidence>
<dbReference type="EvolutionaryTrace" id="Q9ELS6"/>
<dbReference type="KEGG" id="vg:984275"/>
<feature type="binding site" evidence="3">
    <location>
        <position position="21"/>
    </location>
    <ligand>
        <name>ATP</name>
        <dbReference type="ChEBI" id="CHEBI:30616"/>
        <label>1</label>
    </ligand>
</feature>
<dbReference type="SMR" id="Q9ELS6"/>
<organism evidence="1 2">
    <name type="scientific">Trichoplusia ni cypovirus 15</name>
    <dbReference type="NCBI Taxonomy" id="134606"/>
    <lineage>
        <taxon>Viruses</taxon>
        <taxon>Riboviria</taxon>
        <taxon>Orthornavirae</taxon>
        <taxon>Duplornaviricota</taxon>
        <taxon>Resentoviricetes</taxon>
        <taxon>Reovirales</taxon>
        <taxon>Spinareoviridae</taxon>
        <taxon>Cypovirus</taxon>
        <taxon>Cypovirus trichoplusiae</taxon>
        <taxon>Cypovirus 15</taxon>
    </lineage>
</organism>
<evidence type="ECO:0000313" key="2">
    <source>
        <dbReference type="Proteomes" id="UP000137940"/>
    </source>
</evidence>
<protein>
    <submittedName>
        <fullName evidence="1">Polyhedrin</fullName>
    </submittedName>
</protein>
<reference evidence="2" key="2">
    <citation type="submission" date="2000-08" db="EMBL/GenBank/DDBJ databases">
        <title>A Cypovirus with Eleven Segments of dsRNA Genome.</title>
        <authorList>
            <person name="Rao S."/>
            <person name="Carner G."/>
            <person name="Scott S."/>
            <person name="Heckel D."/>
        </authorList>
    </citation>
    <scope>NUCLEOTIDE SEQUENCE [LARGE SCALE GENOMIC DNA]</scope>
</reference>
<feature type="binding site" evidence="3">
    <location>
        <position position="166"/>
    </location>
    <ligand>
        <name>ATP</name>
        <dbReference type="ChEBI" id="CHEBI:30616"/>
        <label>2</label>
    </ligand>
</feature>
<dbReference type="PDBsum" id="5A98"/>
<feature type="binding site" evidence="3">
    <location>
        <position position="136"/>
    </location>
    <ligand>
        <name>ATP</name>
        <dbReference type="ChEBI" id="CHEBI:30616"/>
        <label>1</label>
    </ligand>
</feature>
<keyword evidence="2" id="KW-1185">Reference proteome</keyword>
<keyword evidence="3" id="KW-0547">Nucleotide-binding</keyword>
<dbReference type="EMBL" id="AF291692">
    <property type="protein sequence ID" value="AAF99341.1"/>
    <property type="molecule type" value="Genomic_RNA"/>
</dbReference>
<reference evidence="3" key="3">
    <citation type="journal article" date="2015" name="J. Struct. Biol.">
        <title>Polyhedra structures and the evolution of the insect viruses.</title>
        <authorList>
            <person name="Ji X."/>
            <person name="Axford D."/>
            <person name="Owen R."/>
            <person name="Evans G."/>
            <person name="Ginn H.M."/>
            <person name="Sutton G."/>
            <person name="Stuart D.I."/>
        </authorList>
    </citation>
    <scope>X-RAY CRYSTALLOGRAPHY (1.82 ANGSTROMS) IN COMPLEX WITH ATP</scope>
</reference>
<evidence type="ECO:0007829" key="3">
    <source>
        <dbReference type="PDB" id="5A98"/>
    </source>
</evidence>
<feature type="binding site" evidence="3">
    <location>
        <position position="141"/>
    </location>
    <ligand>
        <name>ATP</name>
        <dbReference type="ChEBI" id="CHEBI:30616"/>
        <label>1</label>
    </ligand>
</feature>
<name>Q9ELS6_9REOV</name>
<proteinExistence type="evidence at protein level"/>
<feature type="binding site" evidence="3">
    <location>
        <position position="14"/>
    </location>
    <ligand>
        <name>ATP</name>
        <dbReference type="ChEBI" id="CHEBI:30616"/>
        <label>1</label>
    </ligand>
</feature>
<accession>Q9ELS6</accession>
<dbReference type="RefSeq" id="NP_066381.1">
    <property type="nucleotide sequence ID" value="NC_002565.1"/>
</dbReference>
<reference evidence="1 2" key="1">
    <citation type="submission" date="2000-07" db="EMBL/GenBank/DDBJ databases">
        <title>A Cypovirus with Eleven Segments of dsRNA Genome.</title>
        <authorList>
            <person name="Rao S."/>
            <person name="Carner G."/>
            <person name="Scott S."/>
            <person name="Heckel D."/>
        </authorList>
    </citation>
    <scope>NUCLEOTIDE SEQUENCE [LARGE SCALE GENOMIC DNA]</scope>
</reference>
<dbReference type="Proteomes" id="UP000137940">
    <property type="component" value="Genome"/>
</dbReference>